<name>A0AA35VA69_LACSI</name>
<dbReference type="EMBL" id="OX465077">
    <property type="protein sequence ID" value="CAI9267845.1"/>
    <property type="molecule type" value="Genomic_DNA"/>
</dbReference>
<sequence>MQINMNFQRVFEKFDDLKLDALLASEVGPSHAKGGNAKLKTKLTVDVFRATQPMLPPIHAQRFFPIDECYPIKKTDELSNEPMIPPPSEVSSLLLVNKSSLPPPL</sequence>
<gene>
    <name evidence="1" type="ORF">LSALG_LOCUS8302</name>
</gene>
<evidence type="ECO:0000313" key="2">
    <source>
        <dbReference type="Proteomes" id="UP001177003"/>
    </source>
</evidence>
<proteinExistence type="predicted"/>
<protein>
    <submittedName>
        <fullName evidence="1">Uncharacterized protein</fullName>
    </submittedName>
</protein>
<reference evidence="1" key="1">
    <citation type="submission" date="2023-04" db="EMBL/GenBank/DDBJ databases">
        <authorList>
            <person name="Vijverberg K."/>
            <person name="Xiong W."/>
            <person name="Schranz E."/>
        </authorList>
    </citation>
    <scope>NUCLEOTIDE SEQUENCE</scope>
</reference>
<keyword evidence="2" id="KW-1185">Reference proteome</keyword>
<dbReference type="AlphaFoldDB" id="A0AA35VA69"/>
<dbReference type="Proteomes" id="UP001177003">
    <property type="component" value="Chromosome 1"/>
</dbReference>
<evidence type="ECO:0000313" key="1">
    <source>
        <dbReference type="EMBL" id="CAI9267845.1"/>
    </source>
</evidence>
<organism evidence="1 2">
    <name type="scientific">Lactuca saligna</name>
    <name type="common">Willowleaf lettuce</name>
    <dbReference type="NCBI Taxonomy" id="75948"/>
    <lineage>
        <taxon>Eukaryota</taxon>
        <taxon>Viridiplantae</taxon>
        <taxon>Streptophyta</taxon>
        <taxon>Embryophyta</taxon>
        <taxon>Tracheophyta</taxon>
        <taxon>Spermatophyta</taxon>
        <taxon>Magnoliopsida</taxon>
        <taxon>eudicotyledons</taxon>
        <taxon>Gunneridae</taxon>
        <taxon>Pentapetalae</taxon>
        <taxon>asterids</taxon>
        <taxon>campanulids</taxon>
        <taxon>Asterales</taxon>
        <taxon>Asteraceae</taxon>
        <taxon>Cichorioideae</taxon>
        <taxon>Cichorieae</taxon>
        <taxon>Lactucinae</taxon>
        <taxon>Lactuca</taxon>
    </lineage>
</organism>
<accession>A0AA35VA69</accession>